<dbReference type="EMBL" id="JRKL02000935">
    <property type="protein sequence ID" value="KAF3967193.1"/>
    <property type="molecule type" value="Genomic_DNA"/>
</dbReference>
<comment type="caution">
    <text evidence="1">The sequence shown here is derived from an EMBL/GenBank/DDBJ whole genome shotgun (WGS) entry which is preliminary data.</text>
</comment>
<dbReference type="Proteomes" id="UP000737018">
    <property type="component" value="Unassembled WGS sequence"/>
</dbReference>
<protein>
    <submittedName>
        <fullName evidence="1">Uncharacterized protein</fullName>
    </submittedName>
</protein>
<dbReference type="GO" id="GO:0004553">
    <property type="term" value="F:hydrolase activity, hydrolyzing O-glycosyl compounds"/>
    <property type="evidence" value="ECO:0007669"/>
    <property type="project" value="InterPro"/>
</dbReference>
<dbReference type="PANTHER" id="PTHR43536:SF1">
    <property type="entry name" value="MANNOSYLGLYCOPROTEIN ENDO-BETA-MANNOSIDASE"/>
    <property type="match status" value="1"/>
</dbReference>
<dbReference type="OrthoDB" id="408532at2759"/>
<proteinExistence type="predicted"/>
<reference evidence="1" key="1">
    <citation type="submission" date="2020-03" db="EMBL/GenBank/DDBJ databases">
        <title>Castanea mollissima Vanexum genome sequencing.</title>
        <authorList>
            <person name="Staton M."/>
        </authorList>
    </citation>
    <scope>NUCLEOTIDE SEQUENCE</scope>
    <source>
        <tissue evidence="1">Leaf</tissue>
    </source>
</reference>
<gene>
    <name evidence="1" type="ORF">CMV_008788</name>
</gene>
<dbReference type="AlphaFoldDB" id="A0A8J4RQF7"/>
<dbReference type="Gene3D" id="2.60.120.260">
    <property type="entry name" value="Galactose-binding domain-like"/>
    <property type="match status" value="1"/>
</dbReference>
<organism evidence="1 2">
    <name type="scientific">Castanea mollissima</name>
    <name type="common">Chinese chestnut</name>
    <dbReference type="NCBI Taxonomy" id="60419"/>
    <lineage>
        <taxon>Eukaryota</taxon>
        <taxon>Viridiplantae</taxon>
        <taxon>Streptophyta</taxon>
        <taxon>Embryophyta</taxon>
        <taxon>Tracheophyta</taxon>
        <taxon>Spermatophyta</taxon>
        <taxon>Magnoliopsida</taxon>
        <taxon>eudicotyledons</taxon>
        <taxon>Gunneridae</taxon>
        <taxon>Pentapetalae</taxon>
        <taxon>rosids</taxon>
        <taxon>fabids</taxon>
        <taxon>Fagales</taxon>
        <taxon>Fagaceae</taxon>
        <taxon>Castanea</taxon>
    </lineage>
</organism>
<evidence type="ECO:0000313" key="1">
    <source>
        <dbReference type="EMBL" id="KAF3967193.1"/>
    </source>
</evidence>
<dbReference type="InterPro" id="IPR008979">
    <property type="entry name" value="Galactose-bd-like_sf"/>
</dbReference>
<dbReference type="PANTHER" id="PTHR43536">
    <property type="entry name" value="MANNOSYLGLYCOPROTEIN ENDO-BETA-MANNOSIDASE"/>
    <property type="match status" value="1"/>
</dbReference>
<accession>A0A8J4RQF7</accession>
<dbReference type="InterPro" id="IPR043534">
    <property type="entry name" value="EBDG/EBM"/>
</dbReference>
<dbReference type="SUPFAM" id="SSF49785">
    <property type="entry name" value="Galactose-binding domain-like"/>
    <property type="match status" value="1"/>
</dbReference>
<keyword evidence="2" id="KW-1185">Reference proteome</keyword>
<name>A0A8J4RQF7_9ROSI</name>
<sequence length="88" mass="9790">MPKGMFQGHSLDVTDIWHPDGQNLLAVLVYPPDHPARIPPKGDKVVTMRGYGECDAWSHLFGFQIIESRIHGAIGKGTLAYGLRCLYQ</sequence>
<evidence type="ECO:0000313" key="2">
    <source>
        <dbReference type="Proteomes" id="UP000737018"/>
    </source>
</evidence>